<protein>
    <submittedName>
        <fullName evidence="1">DUF1740-domain-containing protein</fullName>
    </submittedName>
</protein>
<dbReference type="Proteomes" id="UP001207468">
    <property type="component" value="Unassembled WGS sequence"/>
</dbReference>
<accession>A0ACC0UP36</accession>
<name>A0ACC0UP36_9AGAM</name>
<comment type="caution">
    <text evidence="1">The sequence shown here is derived from an EMBL/GenBank/DDBJ whole genome shotgun (WGS) entry which is preliminary data.</text>
</comment>
<organism evidence="1 2">
    <name type="scientific">Russula earlei</name>
    <dbReference type="NCBI Taxonomy" id="71964"/>
    <lineage>
        <taxon>Eukaryota</taxon>
        <taxon>Fungi</taxon>
        <taxon>Dikarya</taxon>
        <taxon>Basidiomycota</taxon>
        <taxon>Agaricomycotina</taxon>
        <taxon>Agaricomycetes</taxon>
        <taxon>Russulales</taxon>
        <taxon>Russulaceae</taxon>
        <taxon>Russula</taxon>
    </lineage>
</organism>
<sequence length="1074" mass="121392">MPLPPSFSSFPPSFSSFPETGESRQDTEAATSCTAPAQQRDLKHKDKESHLRKRKRDRRREKHSNLNQIPSRGRRSGSRASESNDQVIDDERTKAAEDSARKTSQRVVSQPVFFSDKKGDPLSMQYGGIDSRDIPKYHLVGWGRKVLGLTRAWTVVRRSNRSVEIAVSGRRQKLLGISDMTSRHLLEANPTCRLVASVEASRKYQEVDGVIPLPSRRLRPVDPEDYRSIVPLKDHGSSESDSSSTSATSDSHGDDDPGETVFSSIHEKMRSLEEDISSNPSSMSTWLSLLSLSLSQVPAASKNASKVRSEITLSILSRALPTLPDGPISSRIRLLYLHAGEELWSSEKLRHEWENALATEDINIALAWLGYQIRSRRDGIEMIFEAATRVLAFAKSEFESLRIFWRLTCVLRQAGFTERSMALFQAQADIAGFHNPPAIRLIPFEEQINNLEEYWDLEIPRIGEPGSTGWADWYIADKPERTPEYISPSTGSTSVAIPVSLSDPYQHWAQEEVRADELLRPPLRSTDPDAELDPYATVLFSDVRPFLFALPSKRSKGLFRLMWLSHMGLHIPGLEAVAGSSDDDRWTQLHLVSKSYIEAIFLSSTDAQSSAPESHAGVLVGREKQYTDSFGPIKNWNYRCLGPLEASEFRNGKVRWAMWTKEDIVGVDVEFVRRVFEQCRMCGDDVEWDVLTLSFEAAVDVKGQVCALKKSRRFLASAPESLPHWAAHARLERLRGRLDEARKIYQTVLFSPACTRNRLSAGPLWWDWAEMEWLGWRLRSRYGGLGLAILRGKRALESTAREIPETLWKVREAWTRLGVLLELLTSQSLPSFLLAPLEAGTVIQESMAVASLGMLYHHISTLKSPTRPAILRERLENAVELFPNNTILLGMFLEVQRGQAVWGRVRKLGDVNISISNDTVDGKGVSRCAAEIWLGGWEKGRWSWEVERIRGGLSAAMKCERTRGSPILWRLLLELEIRAGDLKRAKNVLLQAIAECPLVKDIYMEAFIRLRPVFTAHELKTLWETMVERGLRIRKGLEDVFDGWGNAKEDEGSDGHELDEIEYNSRELARLKPY</sequence>
<gene>
    <name evidence="1" type="ORF">F5148DRAFT_1273479</name>
</gene>
<evidence type="ECO:0000313" key="1">
    <source>
        <dbReference type="EMBL" id="KAI9512862.1"/>
    </source>
</evidence>
<keyword evidence="2" id="KW-1185">Reference proteome</keyword>
<proteinExistence type="predicted"/>
<dbReference type="EMBL" id="JAGFNK010000005">
    <property type="protein sequence ID" value="KAI9512862.1"/>
    <property type="molecule type" value="Genomic_DNA"/>
</dbReference>
<evidence type="ECO:0000313" key="2">
    <source>
        <dbReference type="Proteomes" id="UP001207468"/>
    </source>
</evidence>
<reference evidence="1" key="1">
    <citation type="submission" date="2021-03" db="EMBL/GenBank/DDBJ databases">
        <title>Evolutionary priming and transition to the ectomycorrhizal habit in an iconic lineage of mushroom-forming fungi: is preadaptation a requirement?</title>
        <authorList>
            <consortium name="DOE Joint Genome Institute"/>
            <person name="Looney B.P."/>
            <person name="Miyauchi S."/>
            <person name="Morin E."/>
            <person name="Drula E."/>
            <person name="Courty P.E."/>
            <person name="Chicoki N."/>
            <person name="Fauchery L."/>
            <person name="Kohler A."/>
            <person name="Kuo A."/>
            <person name="LaButti K."/>
            <person name="Pangilinan J."/>
            <person name="Lipzen A."/>
            <person name="Riley R."/>
            <person name="Andreopoulos W."/>
            <person name="He G."/>
            <person name="Johnson J."/>
            <person name="Barry K.W."/>
            <person name="Grigoriev I.V."/>
            <person name="Nagy L."/>
            <person name="Hibbett D."/>
            <person name="Henrissat B."/>
            <person name="Matheny P.B."/>
            <person name="Labbe J."/>
            <person name="Martin A.F."/>
        </authorList>
    </citation>
    <scope>NUCLEOTIDE SEQUENCE</scope>
    <source>
        <strain evidence="1">BPL698</strain>
    </source>
</reference>